<evidence type="ECO:0000313" key="1">
    <source>
        <dbReference type="EMBL" id="GAG66504.1"/>
    </source>
</evidence>
<name>X0ZBG2_9ZZZZ</name>
<dbReference type="AlphaFoldDB" id="X0ZBG2"/>
<proteinExistence type="predicted"/>
<reference evidence="1" key="1">
    <citation type="journal article" date="2014" name="Front. Microbiol.">
        <title>High frequency of phylogenetically diverse reductive dehalogenase-homologous genes in deep subseafloor sedimentary metagenomes.</title>
        <authorList>
            <person name="Kawai M."/>
            <person name="Futagami T."/>
            <person name="Toyoda A."/>
            <person name="Takaki Y."/>
            <person name="Nishi S."/>
            <person name="Hori S."/>
            <person name="Arai W."/>
            <person name="Tsubouchi T."/>
            <person name="Morono Y."/>
            <person name="Uchiyama I."/>
            <person name="Ito T."/>
            <person name="Fujiyama A."/>
            <person name="Inagaki F."/>
            <person name="Takami H."/>
        </authorList>
    </citation>
    <scope>NUCLEOTIDE SEQUENCE</scope>
    <source>
        <strain evidence="1">Expedition CK06-06</strain>
    </source>
</reference>
<accession>X0ZBG2</accession>
<organism evidence="1">
    <name type="scientific">marine sediment metagenome</name>
    <dbReference type="NCBI Taxonomy" id="412755"/>
    <lineage>
        <taxon>unclassified sequences</taxon>
        <taxon>metagenomes</taxon>
        <taxon>ecological metagenomes</taxon>
    </lineage>
</organism>
<gene>
    <name evidence="1" type="ORF">S01H4_20686</name>
</gene>
<feature type="non-terminal residue" evidence="1">
    <location>
        <position position="373"/>
    </location>
</feature>
<protein>
    <submittedName>
        <fullName evidence="1">Uncharacterized protein</fullName>
    </submittedName>
</protein>
<feature type="non-terminal residue" evidence="1">
    <location>
        <position position="1"/>
    </location>
</feature>
<sequence>YFPSLEEMEFDENQRIGDLIELLDNQFLMKNYNITEMSKKKIVTLKDLTQMAKKSKFLDKEIYFYIKNRKTNVISFYELEKEKLINFFERMEKLSNEEILRTFSEVIKNESESKLFLETLIKLDIIRGYVSKLGYFYSNIFIKSSMLSDFQKKGLINMNNYDFLPPKFIDQVILEISKSLKQPVLIGKGKRIYYSLKKIQQQVNSMAAKSSTIDLKAYRARLTEEDFITLIKNLPQEYLTNFRKGTQWLTNIGKTKIKKEIDNSKIIGFFNIARISESLKINQMLLVDVLELHIDLRSGIWNITKEIFYYSSFLKIKVDEINQISEEAERTRKINLMVKELNIDKNVILTKIDENLQIIGEEIKTQNQIKISE</sequence>
<comment type="caution">
    <text evidence="1">The sequence shown here is derived from an EMBL/GenBank/DDBJ whole genome shotgun (WGS) entry which is preliminary data.</text>
</comment>
<dbReference type="EMBL" id="BART01009320">
    <property type="protein sequence ID" value="GAG66504.1"/>
    <property type="molecule type" value="Genomic_DNA"/>
</dbReference>